<keyword evidence="5" id="KW-0574">Periplasm</keyword>
<evidence type="ECO:0000256" key="4">
    <source>
        <dbReference type="ARBA" id="ARBA00022729"/>
    </source>
</evidence>
<proteinExistence type="predicted"/>
<keyword evidence="3 8" id="KW-0808">Transferase</keyword>
<accession>A0A285R9B2</accession>
<keyword evidence="9" id="KW-1185">Reference proteome</keyword>
<comment type="subcellular location">
    <subcellularLocation>
        <location evidence="1">Periplasm</location>
    </subcellularLocation>
</comment>
<dbReference type="EMBL" id="OBMQ01000001">
    <property type="protein sequence ID" value="SOB90693.1"/>
    <property type="molecule type" value="Genomic_DNA"/>
</dbReference>
<keyword evidence="8" id="KW-0378">Hydrolase</keyword>
<dbReference type="GO" id="GO:0042597">
    <property type="term" value="C:periplasmic space"/>
    <property type="evidence" value="ECO:0007669"/>
    <property type="project" value="UniProtKB-SubCell"/>
</dbReference>
<dbReference type="GO" id="GO:0042121">
    <property type="term" value="P:alginic acid biosynthetic process"/>
    <property type="evidence" value="ECO:0007669"/>
    <property type="project" value="UniProtKB-UniPathway"/>
</dbReference>
<keyword evidence="6" id="KW-0016">Alginate biosynthesis</keyword>
<evidence type="ECO:0000256" key="1">
    <source>
        <dbReference type="ARBA" id="ARBA00004418"/>
    </source>
</evidence>
<evidence type="ECO:0000256" key="5">
    <source>
        <dbReference type="ARBA" id="ARBA00022764"/>
    </source>
</evidence>
<evidence type="ECO:0000313" key="9">
    <source>
        <dbReference type="Proteomes" id="UP000219636"/>
    </source>
</evidence>
<evidence type="ECO:0000259" key="7">
    <source>
        <dbReference type="Pfam" id="PF16822"/>
    </source>
</evidence>
<evidence type="ECO:0000256" key="2">
    <source>
        <dbReference type="ARBA" id="ARBA00005182"/>
    </source>
</evidence>
<dbReference type="GO" id="GO:0016740">
    <property type="term" value="F:transferase activity"/>
    <property type="evidence" value="ECO:0007669"/>
    <property type="project" value="UniProtKB-KW"/>
</dbReference>
<evidence type="ECO:0000256" key="3">
    <source>
        <dbReference type="ARBA" id="ARBA00022679"/>
    </source>
</evidence>
<sequence>MKILNLLLPIAMLAVLVTGLTLFFTTEDREVSEMENRELQTAHFSTSVQDIISGKLTKEVESYISDQFAFRDDWMKNFVKFQSATGKTVIKDQYYVDARTGWIVSKAADLVPEEDLDKFVGDFAKINEGLSAHNIPMAFFTFPAKATYVREPSPSYAPEDMGIKNNARLHEKLTANGIDNAKMMDAIPNGVDVHNMFFKTDHHWNMYGAYQGYLAMMKNMNARIGEEIQPIPFDENNMNCLSNDFSGSWNKVLYMTVENDDQICYNYPENFESQFTVYMGKVGEGKEFKFNDIYGAAKNMPQDELVSYATGYSLDYAMLTFLNNDYDSDKHIVIVKDSYMNAIQFHVASHFKQTTIVDLRHTQGDPVDLIAELNPDYVFFAYNDRNFNVVEQY</sequence>
<dbReference type="AlphaFoldDB" id="A0A285R9B2"/>
<dbReference type="Proteomes" id="UP000219636">
    <property type="component" value="Unassembled WGS sequence"/>
</dbReference>
<dbReference type="GO" id="GO:0016787">
    <property type="term" value="F:hydrolase activity"/>
    <property type="evidence" value="ECO:0007669"/>
    <property type="project" value="UniProtKB-KW"/>
</dbReference>
<comment type="pathway">
    <text evidence="2">Glycan biosynthesis; alginate biosynthesis.</text>
</comment>
<dbReference type="Pfam" id="PF16822">
    <property type="entry name" value="ALGX"/>
    <property type="match status" value="1"/>
</dbReference>
<organism evidence="8 9">
    <name type="scientific">Ureibacillus xyleni</name>
    <dbReference type="NCBI Taxonomy" id="614648"/>
    <lineage>
        <taxon>Bacteria</taxon>
        <taxon>Bacillati</taxon>
        <taxon>Bacillota</taxon>
        <taxon>Bacilli</taxon>
        <taxon>Bacillales</taxon>
        <taxon>Caryophanaceae</taxon>
        <taxon>Ureibacillus</taxon>
    </lineage>
</organism>
<evidence type="ECO:0000313" key="8">
    <source>
        <dbReference type="EMBL" id="SOB90693.1"/>
    </source>
</evidence>
<reference evidence="9" key="1">
    <citation type="submission" date="2017-08" db="EMBL/GenBank/DDBJ databases">
        <authorList>
            <person name="Varghese N."/>
            <person name="Submissions S."/>
        </authorList>
    </citation>
    <scope>NUCLEOTIDE SEQUENCE [LARGE SCALE GENOMIC DNA]</scope>
    <source>
        <strain evidence="9">JC22</strain>
    </source>
</reference>
<dbReference type="UniPathway" id="UPA00286"/>
<evidence type="ECO:0000256" key="6">
    <source>
        <dbReference type="ARBA" id="ARBA00022841"/>
    </source>
</evidence>
<feature type="domain" description="AlgX/AlgJ SGNH hydrolase-like" evidence="7">
    <location>
        <begin position="100"/>
        <end position="229"/>
    </location>
</feature>
<dbReference type="RefSeq" id="WP_097071780.1">
    <property type="nucleotide sequence ID" value="NZ_OBMQ01000001.1"/>
</dbReference>
<dbReference type="OrthoDB" id="175771at2"/>
<keyword evidence="4" id="KW-0732">Signal</keyword>
<gene>
    <name evidence="8" type="ORF">SAMN05880501_101198</name>
</gene>
<dbReference type="InterPro" id="IPR031811">
    <property type="entry name" value="ALGX/ALGJ_SGNH-like"/>
</dbReference>
<protein>
    <submittedName>
        <fullName evidence="8">Acetyltransferase AlgX (SGNH hydrolase-like protein)</fullName>
    </submittedName>
</protein>
<name>A0A285R9B2_9BACL</name>